<evidence type="ECO:0000313" key="2">
    <source>
        <dbReference type="EMBL" id="BES98137.1"/>
    </source>
</evidence>
<reference evidence="2 3" key="1">
    <citation type="submission" date="2023-09" db="EMBL/GenBank/DDBJ databases">
        <title>Nesidiocoris tenuis whole genome shotgun sequence.</title>
        <authorList>
            <person name="Shibata T."/>
            <person name="Shimoda M."/>
            <person name="Kobayashi T."/>
            <person name="Uehara T."/>
        </authorList>
    </citation>
    <scope>NUCLEOTIDE SEQUENCE [LARGE SCALE GENOMIC DNA]</scope>
    <source>
        <strain evidence="2 3">Japan</strain>
    </source>
</reference>
<name>A0ABN7B5V3_9HEMI</name>
<accession>A0ABN7B5V3</accession>
<dbReference type="EMBL" id="AP028917">
    <property type="protein sequence ID" value="BES98137.1"/>
    <property type="molecule type" value="Genomic_DNA"/>
</dbReference>
<feature type="region of interest" description="Disordered" evidence="1">
    <location>
        <begin position="66"/>
        <end position="86"/>
    </location>
</feature>
<gene>
    <name evidence="2" type="ORF">NTJ_10952</name>
</gene>
<feature type="compositionally biased region" description="Polar residues" evidence="1">
    <location>
        <begin position="66"/>
        <end position="75"/>
    </location>
</feature>
<protein>
    <submittedName>
        <fullName evidence="2">Uncharacterized protein</fullName>
    </submittedName>
</protein>
<proteinExistence type="predicted"/>
<dbReference type="Proteomes" id="UP001307889">
    <property type="component" value="Chromosome 9"/>
</dbReference>
<organism evidence="2 3">
    <name type="scientific">Nesidiocoris tenuis</name>
    <dbReference type="NCBI Taxonomy" id="355587"/>
    <lineage>
        <taxon>Eukaryota</taxon>
        <taxon>Metazoa</taxon>
        <taxon>Ecdysozoa</taxon>
        <taxon>Arthropoda</taxon>
        <taxon>Hexapoda</taxon>
        <taxon>Insecta</taxon>
        <taxon>Pterygota</taxon>
        <taxon>Neoptera</taxon>
        <taxon>Paraneoptera</taxon>
        <taxon>Hemiptera</taxon>
        <taxon>Heteroptera</taxon>
        <taxon>Panheteroptera</taxon>
        <taxon>Cimicomorpha</taxon>
        <taxon>Miridae</taxon>
        <taxon>Dicyphina</taxon>
        <taxon>Nesidiocoris</taxon>
    </lineage>
</organism>
<evidence type="ECO:0000256" key="1">
    <source>
        <dbReference type="SAM" id="MobiDB-lite"/>
    </source>
</evidence>
<evidence type="ECO:0000313" key="3">
    <source>
        <dbReference type="Proteomes" id="UP001307889"/>
    </source>
</evidence>
<keyword evidence="3" id="KW-1185">Reference proteome</keyword>
<sequence>MGVKTSKGRWKMAKSISQTNTTNILKDGPFPGPGKWITLPVSCTAFPQVSRVPASYTAGSRHFPNSILSNGSETDAGNYDPEFKFA</sequence>